<sequence length="236" mass="25445">MKTKTLQLICIFIATFYDAQIGILTKDPKATLDVNGNTIIRQVPQTNTLPGYQFLLMNQNNSEVSQINPSEINFSDTLNPSVYAAQKKEGINLLSLGIFPSGFRSVNFTTAEKTTGNSTLFSDTESAYIVPSNGVYLIGYTFRYGTGLQASLLANTPGIGIVITRANTATILDSRVFSGINLSIILSLTISESTINSLYTLQAGDKISFGLTGSGLLDIGLLESSTSSFYIYKVSN</sequence>
<protein>
    <recommendedName>
        <fullName evidence="3">C1q domain-containing protein</fullName>
    </recommendedName>
</protein>
<dbReference type="EMBL" id="JAVDQY010000001">
    <property type="protein sequence ID" value="MDR6525914.1"/>
    <property type="molecule type" value="Genomic_DNA"/>
</dbReference>
<accession>A0AAE3Y8J1</accession>
<dbReference type="Proteomes" id="UP001184861">
    <property type="component" value="Unassembled WGS sequence"/>
</dbReference>
<dbReference type="AlphaFoldDB" id="A0AAE3Y8J1"/>
<gene>
    <name evidence="1" type="ORF">J2787_001284</name>
</gene>
<name>A0AAE3Y8J1_9FLAO</name>
<dbReference type="RefSeq" id="WP_309945413.1">
    <property type="nucleotide sequence ID" value="NZ_JAVDQY010000001.1"/>
</dbReference>
<evidence type="ECO:0008006" key="3">
    <source>
        <dbReference type="Google" id="ProtNLM"/>
    </source>
</evidence>
<evidence type="ECO:0000313" key="1">
    <source>
        <dbReference type="EMBL" id="MDR6525914.1"/>
    </source>
</evidence>
<evidence type="ECO:0000313" key="2">
    <source>
        <dbReference type="Proteomes" id="UP001184861"/>
    </source>
</evidence>
<organism evidence="1 2">
    <name type="scientific">Chryseobacterium rhizosphaerae</name>
    <dbReference type="NCBI Taxonomy" id="395937"/>
    <lineage>
        <taxon>Bacteria</taxon>
        <taxon>Pseudomonadati</taxon>
        <taxon>Bacteroidota</taxon>
        <taxon>Flavobacteriia</taxon>
        <taxon>Flavobacteriales</taxon>
        <taxon>Weeksellaceae</taxon>
        <taxon>Chryseobacterium group</taxon>
        <taxon>Chryseobacterium</taxon>
    </lineage>
</organism>
<comment type="caution">
    <text evidence="1">The sequence shown here is derived from an EMBL/GenBank/DDBJ whole genome shotgun (WGS) entry which is preliminary data.</text>
</comment>
<proteinExistence type="predicted"/>
<reference evidence="1" key="1">
    <citation type="submission" date="2023-07" db="EMBL/GenBank/DDBJ databases">
        <title>Sorghum-associated microbial communities from plants grown in Nebraska, USA.</title>
        <authorList>
            <person name="Schachtman D."/>
        </authorList>
    </citation>
    <scope>NUCLEOTIDE SEQUENCE</scope>
    <source>
        <strain evidence="1">DS2360</strain>
    </source>
</reference>